<dbReference type="UniPathway" id="UPA00049">
    <property type="reaction ID" value="UER00062"/>
</dbReference>
<comment type="catalytic activity">
    <reaction evidence="17">
        <text>4-amino-4-deoxychorismate = 4-aminobenzoate + pyruvate + H(+)</text>
        <dbReference type="Rhea" id="RHEA:16201"/>
        <dbReference type="ChEBI" id="CHEBI:15361"/>
        <dbReference type="ChEBI" id="CHEBI:15378"/>
        <dbReference type="ChEBI" id="CHEBI:17836"/>
        <dbReference type="ChEBI" id="CHEBI:58406"/>
        <dbReference type="EC" id="4.1.3.38"/>
    </reaction>
</comment>
<dbReference type="InterPro" id="IPR001544">
    <property type="entry name" value="Aminotrans_IV"/>
</dbReference>
<evidence type="ECO:0000256" key="12">
    <source>
        <dbReference type="ARBA" id="ARBA00023304"/>
    </source>
</evidence>
<comment type="pathway">
    <text evidence="3 21">Amino-acid biosynthesis; L-isoleucine biosynthesis; L-isoleucine from 2-oxobutanoate: step 4/4.</text>
</comment>
<dbReference type="GO" id="GO:0046656">
    <property type="term" value="P:folic acid biosynthetic process"/>
    <property type="evidence" value="ECO:0007669"/>
    <property type="project" value="UniProtKB-KW"/>
</dbReference>
<dbReference type="InterPro" id="IPR050571">
    <property type="entry name" value="Class-IV_PLP-Dep_Aminotrnsfr"/>
</dbReference>
<keyword evidence="12 21" id="KW-0100">Branched-chain amino acid biosynthesis</keyword>
<protein>
    <recommendedName>
        <fullName evidence="21">Branched-chain-amino-acid aminotransferase</fullName>
        <shortName evidence="21">BCAT</shortName>
        <ecNumber evidence="21">2.6.1.42</ecNumber>
    </recommendedName>
</protein>
<evidence type="ECO:0000256" key="21">
    <source>
        <dbReference type="RuleBase" id="RU364094"/>
    </source>
</evidence>
<dbReference type="InterPro" id="IPR005785">
    <property type="entry name" value="B_amino_transI"/>
</dbReference>
<dbReference type="UniPathway" id="UPA00048">
    <property type="reaction ID" value="UER00073"/>
</dbReference>
<comment type="pathway">
    <text evidence="5 21">Amino-acid biosynthesis; L-leucine biosynthesis; L-leucine from 3-methyl-2-oxobutanoate: step 4/4.</text>
</comment>
<dbReference type="AlphaFoldDB" id="A0A831RR88"/>
<dbReference type="InterPro" id="IPR043131">
    <property type="entry name" value="BCAT-like_N"/>
</dbReference>
<comment type="similarity">
    <text evidence="6 19">Belongs to the class-IV pyridoxal-phosphate-dependent aminotransferase family.</text>
</comment>
<dbReference type="SUPFAM" id="SSF56752">
    <property type="entry name" value="D-aminoacid aminotransferase-like PLP-dependent enzymes"/>
    <property type="match status" value="1"/>
</dbReference>
<evidence type="ECO:0000256" key="3">
    <source>
        <dbReference type="ARBA" id="ARBA00004824"/>
    </source>
</evidence>
<dbReference type="PANTHER" id="PTHR42743">
    <property type="entry name" value="AMINO-ACID AMINOTRANSFERASE"/>
    <property type="match status" value="1"/>
</dbReference>
<reference evidence="22" key="1">
    <citation type="journal article" date="2020" name="mSystems">
        <title>Genome- and Community-Level Interaction Insights into Carbon Utilization and Element Cycling Functions of Hydrothermarchaeota in Hydrothermal Sediment.</title>
        <authorList>
            <person name="Zhou Z."/>
            <person name="Liu Y."/>
            <person name="Xu W."/>
            <person name="Pan J."/>
            <person name="Luo Z.H."/>
            <person name="Li M."/>
        </authorList>
    </citation>
    <scope>NUCLEOTIDE SEQUENCE [LARGE SCALE GENOMIC DNA]</scope>
    <source>
        <strain evidence="22">HyVt-458</strain>
    </source>
</reference>
<dbReference type="GO" id="GO:0009098">
    <property type="term" value="P:L-leucine biosynthetic process"/>
    <property type="evidence" value="ECO:0007669"/>
    <property type="project" value="UniProtKB-UniPathway"/>
</dbReference>
<comment type="function">
    <text evidence="18">Involved in the biosynthesis of p-aminobenzoate (PABA), a precursor of tetrahydrofolate. Converts 4-amino-4-deoxychorismate into 4-aminobenzoate (PABA) and pyruvate.</text>
</comment>
<dbReference type="Gene3D" id="3.30.470.10">
    <property type="match status" value="1"/>
</dbReference>
<evidence type="ECO:0000256" key="7">
    <source>
        <dbReference type="ARBA" id="ARBA00022576"/>
    </source>
</evidence>
<evidence type="ECO:0000256" key="13">
    <source>
        <dbReference type="ARBA" id="ARBA00035633"/>
    </source>
</evidence>
<dbReference type="PANTHER" id="PTHR42743:SF11">
    <property type="entry name" value="AMINODEOXYCHORISMATE LYASE"/>
    <property type="match status" value="1"/>
</dbReference>
<evidence type="ECO:0000256" key="8">
    <source>
        <dbReference type="ARBA" id="ARBA00022605"/>
    </source>
</evidence>
<dbReference type="GO" id="GO:0005829">
    <property type="term" value="C:cytosol"/>
    <property type="evidence" value="ECO:0007669"/>
    <property type="project" value="TreeGrafter"/>
</dbReference>
<dbReference type="EMBL" id="DRLF01000061">
    <property type="protein sequence ID" value="HEC05516.1"/>
    <property type="molecule type" value="Genomic_DNA"/>
</dbReference>
<evidence type="ECO:0000256" key="5">
    <source>
        <dbReference type="ARBA" id="ARBA00005072"/>
    </source>
</evidence>
<comment type="function">
    <text evidence="2 21">Acts on leucine, isoleucine and valine.</text>
</comment>
<dbReference type="FunFam" id="3.20.10.10:FF:000002">
    <property type="entry name" value="D-alanine aminotransferase"/>
    <property type="match status" value="1"/>
</dbReference>
<evidence type="ECO:0000256" key="11">
    <source>
        <dbReference type="ARBA" id="ARBA00022909"/>
    </source>
</evidence>
<comment type="catalytic activity">
    <reaction evidence="14 21">
        <text>L-valine + 2-oxoglutarate = 3-methyl-2-oxobutanoate + L-glutamate</text>
        <dbReference type="Rhea" id="RHEA:24813"/>
        <dbReference type="ChEBI" id="CHEBI:11851"/>
        <dbReference type="ChEBI" id="CHEBI:16810"/>
        <dbReference type="ChEBI" id="CHEBI:29985"/>
        <dbReference type="ChEBI" id="CHEBI:57762"/>
        <dbReference type="EC" id="2.6.1.42"/>
    </reaction>
</comment>
<dbReference type="Pfam" id="PF01063">
    <property type="entry name" value="Aminotran_4"/>
    <property type="match status" value="1"/>
</dbReference>
<dbReference type="EC" id="2.6.1.42" evidence="21"/>
<evidence type="ECO:0000256" key="4">
    <source>
        <dbReference type="ARBA" id="ARBA00004931"/>
    </source>
</evidence>
<dbReference type="InterPro" id="IPR018300">
    <property type="entry name" value="Aminotrans_IV_CS"/>
</dbReference>
<evidence type="ECO:0000256" key="16">
    <source>
        <dbReference type="ARBA" id="ARBA00049229"/>
    </source>
</evidence>
<evidence type="ECO:0000256" key="20">
    <source>
        <dbReference type="RuleBase" id="RU004516"/>
    </source>
</evidence>
<evidence type="ECO:0000256" key="17">
    <source>
        <dbReference type="ARBA" id="ARBA00049529"/>
    </source>
</evidence>
<evidence type="ECO:0000256" key="19">
    <source>
        <dbReference type="RuleBase" id="RU004106"/>
    </source>
</evidence>
<evidence type="ECO:0000256" key="1">
    <source>
        <dbReference type="ARBA" id="ARBA00001933"/>
    </source>
</evidence>
<keyword evidence="8 21" id="KW-0028">Amino-acid biosynthesis</keyword>
<comment type="catalytic activity">
    <reaction evidence="15 21">
        <text>L-isoleucine + 2-oxoglutarate = (S)-3-methyl-2-oxopentanoate + L-glutamate</text>
        <dbReference type="Rhea" id="RHEA:24801"/>
        <dbReference type="ChEBI" id="CHEBI:16810"/>
        <dbReference type="ChEBI" id="CHEBI:29985"/>
        <dbReference type="ChEBI" id="CHEBI:35146"/>
        <dbReference type="ChEBI" id="CHEBI:58045"/>
        <dbReference type="EC" id="2.6.1.42"/>
    </reaction>
</comment>
<evidence type="ECO:0000313" key="22">
    <source>
        <dbReference type="EMBL" id="HEC05516.1"/>
    </source>
</evidence>
<dbReference type="UniPathway" id="UPA00047">
    <property type="reaction ID" value="UER00058"/>
</dbReference>
<dbReference type="NCBIfam" id="TIGR01122">
    <property type="entry name" value="ilvE_I"/>
    <property type="match status" value="1"/>
</dbReference>
<dbReference type="GO" id="GO:0004084">
    <property type="term" value="F:branched-chain-amino-acid transaminase activity"/>
    <property type="evidence" value="ECO:0007669"/>
    <property type="project" value="UniProtKB-EC"/>
</dbReference>
<comment type="catalytic activity">
    <reaction evidence="16 21">
        <text>L-leucine + 2-oxoglutarate = 4-methyl-2-oxopentanoate + L-glutamate</text>
        <dbReference type="Rhea" id="RHEA:18321"/>
        <dbReference type="ChEBI" id="CHEBI:16810"/>
        <dbReference type="ChEBI" id="CHEBI:17865"/>
        <dbReference type="ChEBI" id="CHEBI:29985"/>
        <dbReference type="ChEBI" id="CHEBI:57427"/>
        <dbReference type="EC" id="2.6.1.42"/>
    </reaction>
</comment>
<comment type="cofactor">
    <cofactor evidence="1 20">
        <name>pyridoxal 5'-phosphate</name>
        <dbReference type="ChEBI" id="CHEBI:597326"/>
    </cofactor>
</comment>
<dbReference type="GO" id="GO:0009097">
    <property type="term" value="P:isoleucine biosynthetic process"/>
    <property type="evidence" value="ECO:0007669"/>
    <property type="project" value="UniProtKB-UniPathway"/>
</dbReference>
<keyword evidence="7 21" id="KW-0032">Aminotransferase</keyword>
<name>A0A831RR88_9GAMM</name>
<proteinExistence type="inferred from homology"/>
<evidence type="ECO:0000256" key="18">
    <source>
        <dbReference type="ARBA" id="ARBA00054027"/>
    </source>
</evidence>
<evidence type="ECO:0000256" key="9">
    <source>
        <dbReference type="ARBA" id="ARBA00022679"/>
    </source>
</evidence>
<organism evidence="22">
    <name type="scientific">Thiolapillus brandeum</name>
    <dbReference type="NCBI Taxonomy" id="1076588"/>
    <lineage>
        <taxon>Bacteria</taxon>
        <taxon>Pseudomonadati</taxon>
        <taxon>Pseudomonadota</taxon>
        <taxon>Gammaproteobacteria</taxon>
        <taxon>Chromatiales</taxon>
        <taxon>Sedimenticolaceae</taxon>
        <taxon>Thiolapillus</taxon>
    </lineage>
</organism>
<keyword evidence="11" id="KW-0289">Folate biosynthesis</keyword>
<evidence type="ECO:0000256" key="2">
    <source>
        <dbReference type="ARBA" id="ARBA00003109"/>
    </source>
</evidence>
<gene>
    <name evidence="21 22" type="primary">ilvE</name>
    <name evidence="22" type="ORF">ENJ12_01570</name>
</gene>
<accession>A0A831RR88</accession>
<evidence type="ECO:0000256" key="14">
    <source>
        <dbReference type="ARBA" id="ARBA00048212"/>
    </source>
</evidence>
<dbReference type="InterPro" id="IPR043132">
    <property type="entry name" value="BCAT-like_C"/>
</dbReference>
<dbReference type="GO" id="GO:0008696">
    <property type="term" value="F:4-amino-4-deoxychorismate lyase activity"/>
    <property type="evidence" value="ECO:0007669"/>
    <property type="project" value="UniProtKB-EC"/>
</dbReference>
<keyword evidence="10 20" id="KW-0663">Pyridoxal phosphate</keyword>
<evidence type="ECO:0000256" key="6">
    <source>
        <dbReference type="ARBA" id="ARBA00009320"/>
    </source>
</evidence>
<keyword evidence="9 21" id="KW-0808">Transferase</keyword>
<comment type="pathway">
    <text evidence="4 21">Amino-acid biosynthesis; L-valine biosynthesis; L-valine from pyruvate: step 4/4.</text>
</comment>
<dbReference type="PROSITE" id="PS00770">
    <property type="entry name" value="AA_TRANSFER_CLASS_4"/>
    <property type="match status" value="1"/>
</dbReference>
<sequence>MPDSTRFWINGQLRPEREAVIPVTDHGLLYGDGVFEGIRFYHRHPFRLAAHLQRLANSCQAIRLGLPYTQAQLTEAVNEIIAAFPEENGYLRLMVTRGPGPMGLNPAGCTQPNVILIATRLEMVHPELRNEGIRVIVASTRRLPADGLDPRIKSLNYLNHILARMEATQAGVEEAILLNSQGRVAEGSAENIYIVQDGHLATPRLADGALAGITRGVILELAGELGIHTREVPLTPYDLYTADECFLSGTGAELIPVREVDGRALRNRPGPVFSALADAFQEQVEKECKPKESVS</sequence>
<dbReference type="Proteomes" id="UP000886339">
    <property type="component" value="Unassembled WGS sequence"/>
</dbReference>
<dbReference type="Gene3D" id="3.20.10.10">
    <property type="entry name" value="D-amino Acid Aminotransferase, subunit A, domain 2"/>
    <property type="match status" value="1"/>
</dbReference>
<dbReference type="GO" id="GO:0009099">
    <property type="term" value="P:L-valine biosynthetic process"/>
    <property type="evidence" value="ECO:0007669"/>
    <property type="project" value="UniProtKB-UniPathway"/>
</dbReference>
<evidence type="ECO:0000256" key="15">
    <source>
        <dbReference type="ARBA" id="ARBA00048798"/>
    </source>
</evidence>
<comment type="caution">
    <text evidence="22">The sequence shown here is derived from an EMBL/GenBank/DDBJ whole genome shotgun (WGS) entry which is preliminary data.</text>
</comment>
<dbReference type="InterPro" id="IPR036038">
    <property type="entry name" value="Aminotransferase-like"/>
</dbReference>
<evidence type="ECO:0000256" key="10">
    <source>
        <dbReference type="ARBA" id="ARBA00022898"/>
    </source>
</evidence>
<comment type="pathway">
    <text evidence="13">Cofactor biosynthesis; tetrahydrofolate biosynthesis; 4-aminobenzoate from chorismate: step 2/2.</text>
</comment>